<sequence>MIKKTNLLNKTISAAILGIASSHAVATDGVFLEGFGAVSRSMGGTAVAHYVGPASMMVNPATMDLSDATGEILLGLDLITTDISATNLGTGEKASSSRHSNNRGPYVAPQLAFIRKVSNWTFGAGIFTQGGIGVEYGKDSFLSRGDIGGMGYAADADTGLENASRLFILDIPFAVSFKINDRLVIGGSLDAKWSGLNLDYLLGTNQLGSLAGDGRVSGSLLGLIGTLPDPRGVHLSVSQNKELASGVDGWGYSGRLGLLYKITPTTKLGISYMLKSHMNDLKGKGTVTAVDGLIGNVPIEGEVRVLDFNTPAKLDVGLSHQVTDKLLVAVDVSRVFWKDAWKDIKVGFSSDVGDVDLRLPQNAKDQTIVAIGASYAATPNLTVRAGYRQATQPFNDEGLLALVPGILRKHASLGFSYQVSKSGRFDAAYSHAFEQSMTNRSAYNTSSPVRSSMSQDNFVLAYNYSF</sequence>
<evidence type="ECO:0000313" key="9">
    <source>
        <dbReference type="EMBL" id="PNF85162.1"/>
    </source>
</evidence>
<evidence type="ECO:0000256" key="8">
    <source>
        <dbReference type="SAM" id="SignalP"/>
    </source>
</evidence>
<dbReference type="RefSeq" id="WP_102857071.1">
    <property type="nucleotide sequence ID" value="NZ_JAMOHT010000016.1"/>
</dbReference>
<comment type="subcellular location">
    <subcellularLocation>
        <location evidence="1">Cell outer membrane</location>
        <topology evidence="1">Multi-pass membrane protein</topology>
    </subcellularLocation>
</comment>
<evidence type="ECO:0000256" key="4">
    <source>
        <dbReference type="ARBA" id="ARBA00022692"/>
    </source>
</evidence>
<keyword evidence="7" id="KW-0998">Cell outer membrane</keyword>
<dbReference type="Gene3D" id="2.40.160.60">
    <property type="entry name" value="Outer membrane protein transport protein (OMPP1/FadL/TodX)"/>
    <property type="match status" value="1"/>
</dbReference>
<dbReference type="PANTHER" id="PTHR35093">
    <property type="entry name" value="OUTER MEMBRANE PROTEIN NMB0088-RELATED"/>
    <property type="match status" value="1"/>
</dbReference>
<comment type="similarity">
    <text evidence="2">Belongs to the OmpP1/FadL family.</text>
</comment>
<accession>A0ABX4W1H0</accession>
<evidence type="ECO:0000256" key="5">
    <source>
        <dbReference type="ARBA" id="ARBA00022729"/>
    </source>
</evidence>
<feature type="signal peptide" evidence="8">
    <location>
        <begin position="1"/>
        <end position="26"/>
    </location>
</feature>
<keyword evidence="10" id="KW-1185">Reference proteome</keyword>
<reference evidence="9 10" key="1">
    <citation type="submission" date="2018-01" db="EMBL/GenBank/DDBJ databases">
        <title>Denitrification phenotypes of diverse strains of Pseudomonas stutzeri.</title>
        <authorList>
            <person name="Milligan D.A."/>
            <person name="Bergaust L."/>
            <person name="Bakken L.R."/>
            <person name="Frostegard A."/>
        </authorList>
    </citation>
    <scope>NUCLEOTIDE SEQUENCE [LARGE SCALE GENOMIC DNA]</scope>
    <source>
        <strain evidence="9 10">ST27MN3</strain>
    </source>
</reference>
<dbReference type="EMBL" id="POUI01000002">
    <property type="protein sequence ID" value="PNF85162.1"/>
    <property type="molecule type" value="Genomic_DNA"/>
</dbReference>
<dbReference type="InterPro" id="IPR005017">
    <property type="entry name" value="OMPP1/FadL/TodX"/>
</dbReference>
<evidence type="ECO:0000256" key="3">
    <source>
        <dbReference type="ARBA" id="ARBA00022452"/>
    </source>
</evidence>
<keyword evidence="3" id="KW-1134">Transmembrane beta strand</keyword>
<keyword evidence="6" id="KW-0472">Membrane</keyword>
<protein>
    <submittedName>
        <fullName evidence="9">Aromatic hydrocarbon degradation protein</fullName>
    </submittedName>
</protein>
<dbReference type="Proteomes" id="UP000236021">
    <property type="component" value="Unassembled WGS sequence"/>
</dbReference>
<keyword evidence="4" id="KW-0812">Transmembrane</keyword>
<comment type="caution">
    <text evidence="9">The sequence shown here is derived from an EMBL/GenBank/DDBJ whole genome shotgun (WGS) entry which is preliminary data.</text>
</comment>
<dbReference type="SUPFAM" id="SSF56935">
    <property type="entry name" value="Porins"/>
    <property type="match status" value="1"/>
</dbReference>
<feature type="chain" id="PRO_5046444012" evidence="8">
    <location>
        <begin position="27"/>
        <end position="466"/>
    </location>
</feature>
<name>A0ABX4W1H0_9GAMM</name>
<dbReference type="PANTHER" id="PTHR35093:SF8">
    <property type="entry name" value="OUTER MEMBRANE PROTEIN NMB0088-RELATED"/>
    <property type="match status" value="1"/>
</dbReference>
<dbReference type="Pfam" id="PF03349">
    <property type="entry name" value="Toluene_X"/>
    <property type="match status" value="1"/>
</dbReference>
<organism evidence="9 10">
    <name type="scientific">Stutzerimonas decontaminans</name>
    <dbReference type="NCBI Taxonomy" id="3022791"/>
    <lineage>
        <taxon>Bacteria</taxon>
        <taxon>Pseudomonadati</taxon>
        <taxon>Pseudomonadota</taxon>
        <taxon>Gammaproteobacteria</taxon>
        <taxon>Pseudomonadales</taxon>
        <taxon>Pseudomonadaceae</taxon>
        <taxon>Stutzerimonas</taxon>
    </lineage>
</organism>
<evidence type="ECO:0000256" key="6">
    <source>
        <dbReference type="ARBA" id="ARBA00023136"/>
    </source>
</evidence>
<keyword evidence="5 8" id="KW-0732">Signal</keyword>
<gene>
    <name evidence="9" type="ORF">CXK93_12995</name>
</gene>
<proteinExistence type="inferred from homology"/>
<evidence type="ECO:0000256" key="1">
    <source>
        <dbReference type="ARBA" id="ARBA00004571"/>
    </source>
</evidence>
<evidence type="ECO:0000256" key="2">
    <source>
        <dbReference type="ARBA" id="ARBA00008163"/>
    </source>
</evidence>
<evidence type="ECO:0000313" key="10">
    <source>
        <dbReference type="Proteomes" id="UP000236021"/>
    </source>
</evidence>
<evidence type="ECO:0000256" key="7">
    <source>
        <dbReference type="ARBA" id="ARBA00023237"/>
    </source>
</evidence>